<gene>
    <name evidence="2" type="ORF">SAMN03097708_01672</name>
</gene>
<protein>
    <submittedName>
        <fullName evidence="2">Uncharacterized protein</fullName>
    </submittedName>
</protein>
<proteinExistence type="predicted"/>
<organism evidence="2 3">
    <name type="scientific">Thiohalomonas denitrificans</name>
    <dbReference type="NCBI Taxonomy" id="415747"/>
    <lineage>
        <taxon>Bacteria</taxon>
        <taxon>Pseudomonadati</taxon>
        <taxon>Pseudomonadota</taxon>
        <taxon>Gammaproteobacteria</taxon>
        <taxon>Thiohalomonadales</taxon>
        <taxon>Thiohalomonadaceae</taxon>
        <taxon>Thiohalomonas</taxon>
    </lineage>
</organism>
<reference evidence="2 3" key="1">
    <citation type="submission" date="2016-10" db="EMBL/GenBank/DDBJ databases">
        <authorList>
            <person name="de Groot N.N."/>
        </authorList>
    </citation>
    <scope>NUCLEOTIDE SEQUENCE [LARGE SCALE GENOMIC DNA]</scope>
    <source>
        <strain evidence="2 3">HLD2</strain>
    </source>
</reference>
<dbReference type="STRING" id="415747.SAMN03097708_01672"/>
<keyword evidence="3" id="KW-1185">Reference proteome</keyword>
<accession>A0A1G5Q9I7</accession>
<dbReference type="EMBL" id="FMWD01000004">
    <property type="protein sequence ID" value="SCZ58357.1"/>
    <property type="molecule type" value="Genomic_DNA"/>
</dbReference>
<feature type="signal peptide" evidence="1">
    <location>
        <begin position="1"/>
        <end position="20"/>
    </location>
</feature>
<keyword evidence="1" id="KW-0732">Signal</keyword>
<evidence type="ECO:0000313" key="2">
    <source>
        <dbReference type="EMBL" id="SCZ58357.1"/>
    </source>
</evidence>
<dbReference type="RefSeq" id="WP_175452492.1">
    <property type="nucleotide sequence ID" value="NZ_FMWD01000004.1"/>
</dbReference>
<feature type="chain" id="PRO_5011437440" evidence="1">
    <location>
        <begin position="21"/>
        <end position="119"/>
    </location>
</feature>
<evidence type="ECO:0000313" key="3">
    <source>
        <dbReference type="Proteomes" id="UP000199648"/>
    </source>
</evidence>
<dbReference type="Proteomes" id="UP000199648">
    <property type="component" value="Unassembled WGS sequence"/>
</dbReference>
<dbReference type="AlphaFoldDB" id="A0A1G5Q9I7"/>
<evidence type="ECO:0000256" key="1">
    <source>
        <dbReference type="SAM" id="SignalP"/>
    </source>
</evidence>
<name>A0A1G5Q9I7_9GAMM</name>
<sequence length="119" mass="12956">MTRMFLQVAAAALWSLAASAGAASLPTWEGWIVGGPCAEERRIADCPLRHIDQPVLLLASGEVRTFRYGDGSGIRQVDVDKGYGKKVRLTGEAPDGTIESVRFDLLEKTGERKFFKGCL</sequence>